<dbReference type="InterPro" id="IPR040841">
    <property type="entry name" value="Luciferase_dom"/>
</dbReference>
<dbReference type="EMBL" id="KZ613465">
    <property type="protein sequence ID" value="PMD27684.1"/>
    <property type="molecule type" value="Genomic_DNA"/>
</dbReference>
<dbReference type="PANTHER" id="PTHR38695">
    <property type="entry name" value="AMINO ACID PERMEASE_ SLC12A DOMAIN-CONTAINING PROTEIN"/>
    <property type="match status" value="1"/>
</dbReference>
<dbReference type="Pfam" id="PF17648">
    <property type="entry name" value="Luciferase"/>
    <property type="match status" value="1"/>
</dbReference>
<dbReference type="Proteomes" id="UP000235672">
    <property type="component" value="Unassembled WGS sequence"/>
</dbReference>
<dbReference type="InterPro" id="IPR048273">
    <property type="entry name" value="Luciferase"/>
</dbReference>
<accession>A0A2J6QN50</accession>
<evidence type="ECO:0000313" key="2">
    <source>
        <dbReference type="EMBL" id="PMD27684.1"/>
    </source>
</evidence>
<dbReference type="OrthoDB" id="5358398at2759"/>
<dbReference type="PANTHER" id="PTHR38695:SF1">
    <property type="entry name" value="AMINO ACID PERMEASE_ SLC12A DOMAIN-CONTAINING PROTEIN"/>
    <property type="match status" value="1"/>
</dbReference>
<dbReference type="AlphaFoldDB" id="A0A2J6QN50"/>
<keyword evidence="3" id="KW-1185">Reference proteome</keyword>
<evidence type="ECO:0000313" key="3">
    <source>
        <dbReference type="Proteomes" id="UP000235672"/>
    </source>
</evidence>
<sequence length="228" mass="25332">MGSFLSNYRDWLKVADTALPQNIFGYLLQYSLGPFRADPFTILPYDDPKEIARCGSHGAKSFLPEKLPEREGPRPEMIKFMAPNRQVSQLTGDDMHQLLLTAVDEIVAKHSSHVVVRTSVLEKSGEALLIADHITTPHSIAGKTKREIAHVHAGTGSGEYSMHMCLSPMDCKEVISKKWGERMTLAGSFVPHEYLIIYTPRTKEELEVVKSIINAAILFMAGASESVH</sequence>
<gene>
    <name evidence="2" type="ORF">NA56DRAFT_143520</name>
</gene>
<proteinExistence type="predicted"/>
<organism evidence="2 3">
    <name type="scientific">Hyaloscypha hepaticicola</name>
    <dbReference type="NCBI Taxonomy" id="2082293"/>
    <lineage>
        <taxon>Eukaryota</taxon>
        <taxon>Fungi</taxon>
        <taxon>Dikarya</taxon>
        <taxon>Ascomycota</taxon>
        <taxon>Pezizomycotina</taxon>
        <taxon>Leotiomycetes</taxon>
        <taxon>Helotiales</taxon>
        <taxon>Hyaloscyphaceae</taxon>
        <taxon>Hyaloscypha</taxon>
    </lineage>
</organism>
<name>A0A2J6QN50_9HELO</name>
<reference evidence="2 3" key="1">
    <citation type="submission" date="2016-05" db="EMBL/GenBank/DDBJ databases">
        <title>A degradative enzymes factory behind the ericoid mycorrhizal symbiosis.</title>
        <authorList>
            <consortium name="DOE Joint Genome Institute"/>
            <person name="Martino E."/>
            <person name="Morin E."/>
            <person name="Grelet G."/>
            <person name="Kuo A."/>
            <person name="Kohler A."/>
            <person name="Daghino S."/>
            <person name="Barry K."/>
            <person name="Choi C."/>
            <person name="Cichocki N."/>
            <person name="Clum A."/>
            <person name="Copeland A."/>
            <person name="Hainaut M."/>
            <person name="Haridas S."/>
            <person name="Labutti K."/>
            <person name="Lindquist E."/>
            <person name="Lipzen A."/>
            <person name="Khouja H.-R."/>
            <person name="Murat C."/>
            <person name="Ohm R."/>
            <person name="Olson A."/>
            <person name="Spatafora J."/>
            <person name="Veneault-Fourrey C."/>
            <person name="Henrissat B."/>
            <person name="Grigoriev I."/>
            <person name="Martin F."/>
            <person name="Perotto S."/>
        </authorList>
    </citation>
    <scope>NUCLEOTIDE SEQUENCE [LARGE SCALE GENOMIC DNA]</scope>
    <source>
        <strain evidence="2 3">UAMH 7357</strain>
    </source>
</reference>
<protein>
    <recommendedName>
        <fullName evidence="1">Luciferase domain-containing protein</fullName>
    </recommendedName>
</protein>
<feature type="domain" description="Luciferase" evidence="1">
    <location>
        <begin position="145"/>
        <end position="216"/>
    </location>
</feature>
<evidence type="ECO:0000259" key="1">
    <source>
        <dbReference type="Pfam" id="PF17648"/>
    </source>
</evidence>